<protein>
    <submittedName>
        <fullName evidence="2">Type IVB secretion system protein IcmH/DotU</fullName>
    </submittedName>
</protein>
<feature type="domain" description="Type IV / VI secretion system DotU" evidence="1">
    <location>
        <begin position="2"/>
        <end position="166"/>
    </location>
</feature>
<accession>A0ABU9BXY4</accession>
<dbReference type="Pfam" id="PF09850">
    <property type="entry name" value="DotU"/>
    <property type="match status" value="1"/>
</dbReference>
<dbReference type="EMBL" id="JBBUTG010000037">
    <property type="protein sequence ID" value="MEK8034839.1"/>
    <property type="molecule type" value="Genomic_DNA"/>
</dbReference>
<evidence type="ECO:0000313" key="2">
    <source>
        <dbReference type="EMBL" id="MEK8034839.1"/>
    </source>
</evidence>
<evidence type="ECO:0000259" key="1">
    <source>
        <dbReference type="Pfam" id="PF09850"/>
    </source>
</evidence>
<sequence length="224" mass="23574">MLLQLARPLLMAVPALRAARPLADPAVLHQALAQALRDFSARARAAGLAAERVMTARYVLCALLDEVATDVLAGHPDGWVRHNLLATFHNQPGGGAKVFVLLNRMSQEPAANLDLLELMDCTLALGFEGPYRRAADGQADLRGLHHRLTQLIAVQRTALDSAAAAAMAAEVSPAAEASWTKRLVNAIGEGLVRLRGLRQALFSEPAMPGATAGVSPLPPGAPPA</sequence>
<keyword evidence="3" id="KW-1185">Reference proteome</keyword>
<reference evidence="2 3" key="1">
    <citation type="submission" date="2024-04" db="EMBL/GenBank/DDBJ databases">
        <title>Novel species of the genus Ideonella isolated from streams.</title>
        <authorList>
            <person name="Lu H."/>
        </authorList>
    </citation>
    <scope>NUCLEOTIDE SEQUENCE [LARGE SCALE GENOMIC DNA]</scope>
    <source>
        <strain evidence="2 3">DXS29W</strain>
    </source>
</reference>
<proteinExistence type="predicted"/>
<dbReference type="InterPro" id="IPR017732">
    <property type="entry name" value="T4/T6SS_DotU"/>
</dbReference>
<dbReference type="PANTHER" id="PTHR38033">
    <property type="entry name" value="MEMBRANE PROTEIN-RELATED"/>
    <property type="match status" value="1"/>
</dbReference>
<dbReference type="PANTHER" id="PTHR38033:SF1">
    <property type="entry name" value="DOTU FAMILY TYPE IV_VI SECRETION SYSTEM PROTEIN"/>
    <property type="match status" value="1"/>
</dbReference>
<dbReference type="Gene3D" id="1.25.40.590">
    <property type="entry name" value="Type IV / VI secretion system, DotU"/>
    <property type="match status" value="1"/>
</dbReference>
<organism evidence="2 3">
    <name type="scientific">Ideonella lacteola</name>
    <dbReference type="NCBI Taxonomy" id="2984193"/>
    <lineage>
        <taxon>Bacteria</taxon>
        <taxon>Pseudomonadati</taxon>
        <taxon>Pseudomonadota</taxon>
        <taxon>Betaproteobacteria</taxon>
        <taxon>Burkholderiales</taxon>
        <taxon>Sphaerotilaceae</taxon>
        <taxon>Ideonella</taxon>
    </lineage>
</organism>
<evidence type="ECO:0000313" key="3">
    <source>
        <dbReference type="Proteomes" id="UP001371218"/>
    </source>
</evidence>
<comment type="caution">
    <text evidence="2">The sequence shown here is derived from an EMBL/GenBank/DDBJ whole genome shotgun (WGS) entry which is preliminary data.</text>
</comment>
<dbReference type="InterPro" id="IPR038522">
    <property type="entry name" value="T4/T6SS_DotU_sf"/>
</dbReference>
<dbReference type="Proteomes" id="UP001371218">
    <property type="component" value="Unassembled WGS sequence"/>
</dbReference>
<dbReference type="NCBIfam" id="NF038228">
    <property type="entry name" value="IcmH_DotU_IVB"/>
    <property type="match status" value="1"/>
</dbReference>
<gene>
    <name evidence="2" type="primary">icmH</name>
    <name evidence="2" type="ORF">AACH06_28815</name>
</gene>
<dbReference type="NCBIfam" id="TIGR03349">
    <property type="entry name" value="IV_VI_DotU"/>
    <property type="match status" value="1"/>
</dbReference>
<dbReference type="RefSeq" id="WP_341429273.1">
    <property type="nucleotide sequence ID" value="NZ_JBBUTG010000037.1"/>
</dbReference>
<name>A0ABU9BXY4_9BURK</name>